<protein>
    <submittedName>
        <fullName evidence="1">Uncharacterized protein</fullName>
    </submittedName>
</protein>
<sequence>MPCHSWEAVAPGAVRRVTVAGTASRGIVGRLQQTGLSSPCVVNCTSSYSCAHLGAR</sequence>
<evidence type="ECO:0000313" key="1">
    <source>
        <dbReference type="EMBL" id="KAJ6988168.1"/>
    </source>
</evidence>
<dbReference type="Proteomes" id="UP001164929">
    <property type="component" value="Chromosome 8"/>
</dbReference>
<accession>A0AAD6MM92</accession>
<keyword evidence="2" id="KW-1185">Reference proteome</keyword>
<name>A0AAD6MM92_9ROSI</name>
<dbReference type="EMBL" id="JAQIZT010000008">
    <property type="protein sequence ID" value="KAJ6988168.1"/>
    <property type="molecule type" value="Genomic_DNA"/>
</dbReference>
<organism evidence="1 2">
    <name type="scientific">Populus alba x Populus x berolinensis</name>
    <dbReference type="NCBI Taxonomy" id="444605"/>
    <lineage>
        <taxon>Eukaryota</taxon>
        <taxon>Viridiplantae</taxon>
        <taxon>Streptophyta</taxon>
        <taxon>Embryophyta</taxon>
        <taxon>Tracheophyta</taxon>
        <taxon>Spermatophyta</taxon>
        <taxon>Magnoliopsida</taxon>
        <taxon>eudicotyledons</taxon>
        <taxon>Gunneridae</taxon>
        <taxon>Pentapetalae</taxon>
        <taxon>rosids</taxon>
        <taxon>fabids</taxon>
        <taxon>Malpighiales</taxon>
        <taxon>Salicaceae</taxon>
        <taxon>Saliceae</taxon>
        <taxon>Populus</taxon>
    </lineage>
</organism>
<reference evidence="1" key="1">
    <citation type="journal article" date="2023" name="Mol. Ecol. Resour.">
        <title>Chromosome-level genome assembly of a triploid poplar Populus alba 'Berolinensis'.</title>
        <authorList>
            <person name="Chen S."/>
            <person name="Yu Y."/>
            <person name="Wang X."/>
            <person name="Wang S."/>
            <person name="Zhang T."/>
            <person name="Zhou Y."/>
            <person name="He R."/>
            <person name="Meng N."/>
            <person name="Wang Y."/>
            <person name="Liu W."/>
            <person name="Liu Z."/>
            <person name="Liu J."/>
            <person name="Guo Q."/>
            <person name="Huang H."/>
            <person name="Sederoff R.R."/>
            <person name="Wang G."/>
            <person name="Qu G."/>
            <person name="Chen S."/>
        </authorList>
    </citation>
    <scope>NUCLEOTIDE SEQUENCE</scope>
    <source>
        <strain evidence="1">SC-2020</strain>
    </source>
</reference>
<comment type="caution">
    <text evidence="1">The sequence shown here is derived from an EMBL/GenBank/DDBJ whole genome shotgun (WGS) entry which is preliminary data.</text>
</comment>
<dbReference type="AlphaFoldDB" id="A0AAD6MM92"/>
<gene>
    <name evidence="1" type="ORF">NC653_021179</name>
</gene>
<proteinExistence type="predicted"/>
<evidence type="ECO:0000313" key="2">
    <source>
        <dbReference type="Proteomes" id="UP001164929"/>
    </source>
</evidence>